<dbReference type="InterPro" id="IPR011124">
    <property type="entry name" value="Znf_CW"/>
</dbReference>
<dbReference type="Proteomes" id="UP000233837">
    <property type="component" value="Unassembled WGS sequence"/>
</dbReference>
<keyword evidence="3" id="KW-0863">Zinc-finger</keyword>
<dbReference type="Pfam" id="PF07496">
    <property type="entry name" value="zf-CW"/>
    <property type="match status" value="1"/>
</dbReference>
<feature type="domain" description="Helicase C-terminal" evidence="9">
    <location>
        <begin position="1186"/>
        <end position="1329"/>
    </location>
</feature>
<dbReference type="GO" id="GO:0008094">
    <property type="term" value="F:ATP-dependent activity, acting on DNA"/>
    <property type="evidence" value="ECO:0007669"/>
    <property type="project" value="TreeGrafter"/>
</dbReference>
<feature type="domain" description="CW-type" evidence="7">
    <location>
        <begin position="570"/>
        <end position="621"/>
    </location>
</feature>
<reference evidence="10 11" key="1">
    <citation type="journal article" date="2016" name="Sci. Rep.">
        <title>The Dendrobium catenatum Lindl. genome sequence provides insights into polysaccharide synthase, floral development and adaptive evolution.</title>
        <authorList>
            <person name="Zhang G.Q."/>
            <person name="Xu Q."/>
            <person name="Bian C."/>
            <person name="Tsai W.C."/>
            <person name="Yeh C.M."/>
            <person name="Liu K.W."/>
            <person name="Yoshida K."/>
            <person name="Zhang L.S."/>
            <person name="Chang S.B."/>
            <person name="Chen F."/>
            <person name="Shi Y."/>
            <person name="Su Y.Y."/>
            <person name="Zhang Y.Q."/>
            <person name="Chen L.J."/>
            <person name="Yin Y."/>
            <person name="Lin M."/>
            <person name="Huang H."/>
            <person name="Deng H."/>
            <person name="Wang Z.W."/>
            <person name="Zhu S.L."/>
            <person name="Zhao X."/>
            <person name="Deng C."/>
            <person name="Niu S.C."/>
            <person name="Huang J."/>
            <person name="Wang M."/>
            <person name="Liu G.H."/>
            <person name="Yang H.J."/>
            <person name="Xiao X.J."/>
            <person name="Hsiao Y.Y."/>
            <person name="Wu W.L."/>
            <person name="Chen Y.Y."/>
            <person name="Mitsuda N."/>
            <person name="Ohme-Takagi M."/>
            <person name="Luo Y.B."/>
            <person name="Van de Peer Y."/>
            <person name="Liu Z.J."/>
        </authorList>
    </citation>
    <scope>NUCLEOTIDE SEQUENCE [LARGE SCALE GENOMIC DNA]</scope>
    <source>
        <tissue evidence="10">The whole plant</tissue>
    </source>
</reference>
<evidence type="ECO:0000256" key="4">
    <source>
        <dbReference type="ARBA" id="ARBA00022801"/>
    </source>
</evidence>
<dbReference type="CDD" id="cd18793">
    <property type="entry name" value="SF2_C_SNF"/>
    <property type="match status" value="1"/>
</dbReference>
<dbReference type="PROSITE" id="PS51050">
    <property type="entry name" value="ZF_CW"/>
    <property type="match status" value="1"/>
</dbReference>
<evidence type="ECO:0000256" key="3">
    <source>
        <dbReference type="ARBA" id="ARBA00022771"/>
    </source>
</evidence>
<dbReference type="Gene3D" id="3.40.50.10810">
    <property type="entry name" value="Tandem AAA-ATPase domain"/>
    <property type="match status" value="1"/>
</dbReference>
<dbReference type="PROSITE" id="PS51194">
    <property type="entry name" value="HELICASE_CTER"/>
    <property type="match status" value="1"/>
</dbReference>
<dbReference type="InterPro" id="IPR038718">
    <property type="entry name" value="SNF2-like_sf"/>
</dbReference>
<dbReference type="InterPro" id="IPR001650">
    <property type="entry name" value="Helicase_C-like"/>
</dbReference>
<dbReference type="SMART" id="SM00490">
    <property type="entry name" value="HELICc"/>
    <property type="match status" value="1"/>
</dbReference>
<keyword evidence="6" id="KW-0067">ATP-binding</keyword>
<dbReference type="Gene3D" id="3.30.40.100">
    <property type="match status" value="1"/>
</dbReference>
<name>A0A2I0WL57_9ASPA</name>
<dbReference type="InterPro" id="IPR050628">
    <property type="entry name" value="SNF2_RAD54_helicase_TF"/>
</dbReference>
<dbReference type="Pfam" id="PF00176">
    <property type="entry name" value="SNF2-rel_dom"/>
    <property type="match status" value="1"/>
</dbReference>
<accession>A0A2I0WL57</accession>
<dbReference type="InterPro" id="IPR014001">
    <property type="entry name" value="Helicase_ATP-bd"/>
</dbReference>
<keyword evidence="1" id="KW-0479">Metal-binding</keyword>
<dbReference type="GO" id="GO:0016787">
    <property type="term" value="F:hydrolase activity"/>
    <property type="evidence" value="ECO:0007669"/>
    <property type="project" value="UniProtKB-KW"/>
</dbReference>
<dbReference type="InterPro" id="IPR027417">
    <property type="entry name" value="P-loop_NTPase"/>
</dbReference>
<proteinExistence type="predicted"/>
<dbReference type="PROSITE" id="PS51192">
    <property type="entry name" value="HELICASE_ATP_BIND_1"/>
    <property type="match status" value="1"/>
</dbReference>
<dbReference type="CDD" id="cd18008">
    <property type="entry name" value="DEXDc_SHPRH-like"/>
    <property type="match status" value="1"/>
</dbReference>
<dbReference type="GO" id="GO:0006281">
    <property type="term" value="P:DNA repair"/>
    <property type="evidence" value="ECO:0007669"/>
    <property type="project" value="TreeGrafter"/>
</dbReference>
<keyword evidence="4" id="KW-0378">Hydrolase</keyword>
<dbReference type="EMBL" id="KZ502537">
    <property type="protein sequence ID" value="PKU76400.1"/>
    <property type="molecule type" value="Genomic_DNA"/>
</dbReference>
<dbReference type="InterPro" id="IPR036047">
    <property type="entry name" value="F-box-like_dom_sf"/>
</dbReference>
<keyword evidence="5" id="KW-0862">Zinc</keyword>
<dbReference type="InterPro" id="IPR049730">
    <property type="entry name" value="SNF2/RAD54-like_C"/>
</dbReference>
<keyword evidence="2" id="KW-0547">Nucleotide-binding</keyword>
<dbReference type="PANTHER" id="PTHR45626:SF14">
    <property type="entry name" value="ATP-DEPENDENT DNA HELICASE (EUROFUNG)"/>
    <property type="match status" value="1"/>
</dbReference>
<evidence type="ECO:0000256" key="5">
    <source>
        <dbReference type="ARBA" id="ARBA00022833"/>
    </source>
</evidence>
<dbReference type="OrthoDB" id="448448at2759"/>
<dbReference type="SMART" id="SM00487">
    <property type="entry name" value="DEXDc"/>
    <property type="match status" value="1"/>
</dbReference>
<dbReference type="PROSITE" id="PS00518">
    <property type="entry name" value="ZF_RING_1"/>
    <property type="match status" value="1"/>
</dbReference>
<organism evidence="10 11">
    <name type="scientific">Dendrobium catenatum</name>
    <dbReference type="NCBI Taxonomy" id="906689"/>
    <lineage>
        <taxon>Eukaryota</taxon>
        <taxon>Viridiplantae</taxon>
        <taxon>Streptophyta</taxon>
        <taxon>Embryophyta</taxon>
        <taxon>Tracheophyta</taxon>
        <taxon>Spermatophyta</taxon>
        <taxon>Magnoliopsida</taxon>
        <taxon>Liliopsida</taxon>
        <taxon>Asparagales</taxon>
        <taxon>Orchidaceae</taxon>
        <taxon>Epidendroideae</taxon>
        <taxon>Malaxideae</taxon>
        <taxon>Dendrobiinae</taxon>
        <taxon>Dendrobium</taxon>
    </lineage>
</organism>
<dbReference type="InterPro" id="IPR000330">
    <property type="entry name" value="SNF2_N"/>
</dbReference>
<dbReference type="Pfam" id="PF00271">
    <property type="entry name" value="Helicase_C"/>
    <property type="match status" value="1"/>
</dbReference>
<dbReference type="Gene3D" id="3.40.50.300">
    <property type="entry name" value="P-loop containing nucleotide triphosphate hydrolases"/>
    <property type="match status" value="1"/>
</dbReference>
<reference evidence="10 11" key="2">
    <citation type="journal article" date="2017" name="Nature">
        <title>The Apostasia genome and the evolution of orchids.</title>
        <authorList>
            <person name="Zhang G.Q."/>
            <person name="Liu K.W."/>
            <person name="Li Z."/>
            <person name="Lohaus R."/>
            <person name="Hsiao Y.Y."/>
            <person name="Niu S.C."/>
            <person name="Wang J.Y."/>
            <person name="Lin Y.C."/>
            <person name="Xu Q."/>
            <person name="Chen L.J."/>
            <person name="Yoshida K."/>
            <person name="Fujiwara S."/>
            <person name="Wang Z.W."/>
            <person name="Zhang Y.Q."/>
            <person name="Mitsuda N."/>
            <person name="Wang M."/>
            <person name="Liu G.H."/>
            <person name="Pecoraro L."/>
            <person name="Huang H.X."/>
            <person name="Xiao X.J."/>
            <person name="Lin M."/>
            <person name="Wu X.Y."/>
            <person name="Wu W.L."/>
            <person name="Chen Y.Y."/>
            <person name="Chang S.B."/>
            <person name="Sakamoto S."/>
            <person name="Ohme-Takagi M."/>
            <person name="Yagi M."/>
            <person name="Zeng S.J."/>
            <person name="Shen C.Y."/>
            <person name="Yeh C.M."/>
            <person name="Luo Y.B."/>
            <person name="Tsai W.C."/>
            <person name="Van de Peer Y."/>
            <person name="Liu Z.J."/>
        </authorList>
    </citation>
    <scope>NUCLEOTIDE SEQUENCE [LARGE SCALE GENOMIC DNA]</scope>
    <source>
        <tissue evidence="10">The whole plant</tissue>
    </source>
</reference>
<keyword evidence="11" id="KW-1185">Reference proteome</keyword>
<evidence type="ECO:0000259" key="9">
    <source>
        <dbReference type="PROSITE" id="PS51194"/>
    </source>
</evidence>
<dbReference type="SUPFAM" id="SSF52540">
    <property type="entry name" value="P-loop containing nucleoside triphosphate hydrolases"/>
    <property type="match status" value="3"/>
</dbReference>
<dbReference type="STRING" id="906689.A0A2I0WL57"/>
<evidence type="ECO:0000313" key="11">
    <source>
        <dbReference type="Proteomes" id="UP000233837"/>
    </source>
</evidence>
<evidence type="ECO:0000259" key="7">
    <source>
        <dbReference type="PROSITE" id="PS51050"/>
    </source>
</evidence>
<evidence type="ECO:0000256" key="1">
    <source>
        <dbReference type="ARBA" id="ARBA00022723"/>
    </source>
</evidence>
<gene>
    <name evidence="10" type="ORF">MA16_Dca001003</name>
</gene>
<evidence type="ECO:0000256" key="6">
    <source>
        <dbReference type="ARBA" id="ARBA00022840"/>
    </source>
</evidence>
<sequence length="1378" mass="155281">MADGELTDSVSGYKLCGFLRAVLAVGPSSEKCRGLPSCVPCSLFADGHNVGFRTEDGFLLLPVSEADAPWEMEREESSAWNCGSGGGRGGGGGLEFRKRRRGLGGCMSIIHQLHTLTVKKCVKIQARVLKVSSREFGDARALVLVDVYLPIDVWSGWQFPKLATVAASLFKHMSCDWEARSPLVASNYNNQDYRDADDEGIWSISKCHVLGCEIHNAPTSGGNRLFDLHEIFKCLPSAGRDDGAFHFRIEPHENTAASPGIWDLADDVLYKVLSLLRPIDVVRIAATCHHLRCLASSITPCMKLKLFPHQEAAVVWMLRRERKSDLMPHPLCMRFSTVDGFSFYINTASGEISTGAAPTISDFRGGLFCDEPGLGKTVTALSLILKTHGTLADPPDGVDVRWCMHKSYRRCGYYELGSNKLTTTYLQSAWKRFMDRNGQRGKLCSNKLSSDLGSTATVKPLSLKRGRPVHCEISVASKATSVMKLSTPACSAYSTPLKCAGRSTRSLNHLKRDLLDSYGKNADGHQNKNSMDNLISSFDISNFSRIQSVTDQDALLTSSSNKKHKRNNIPDSSETWVQCDACRKWRKLTNRLNLDTKAAWFCSMNEDPSHQSCAVPEESWDCKRKITYLPGFYTKGNQPGKDENVSFFSSVLNDHLMLLDFKVKKALTWLANLSLYELLNMENVGITSPDLDYSTVFGKQSHSYHEIFQAFGLVAKPQRLQTRWHYPRNLENLVFDSTALKTALTKPLDLCRLYLSGATLVVVPTNLVEHWKTQIEKHISPGQLRVFVWNDNSKPGAHNLAWDYDVVITTFNRFSSEWSPHKKSVLMQVHWLRVILDEGHTLGSSLSLTNKFQMSISLHASNRWILTGTPTPNTPSSQVAQLHPMLKFLHEEAYGQNHKSWEAGILRPFEAYMVEGRTYLLQLLKRIMISARKIDLKSIPPCIKKVTFLDFTAEHSKSYNELVLTVRRNILMADWNDPSHVESLLNPKQWKFRSSTIKNVRLSCCVAGHIKVTDAGQDIQETMDILVQQGLDPLAEDYAFIKNALLDGCSCFRCKDWCRLPIITPCRHLLCLDCVALDSEKCTYPGCNYHYEMQSPEVLKRPENPNPKWPVPKDLIELQPSYKQDDWDPDWESTSSSKVAYLIQKLKDLLESNMQMHCCADGIYNYEMLVGSPDIHSKVSPHQKITSRPNCDSCKASPLKVIVFSQFLEHIHVIEQQLTIAGITYGKMYSPLHSFNKMKSLKMFQHDANCTVLLMDGSAALGLDLSFVTYVFLMEPIWDRSMEEQVISRAHRMGATRPIHVETLAMRGTIEEQMLNFLQVHSVEVHDGIKADSPSWMMLRQDILKDNHEGTRAARTFHDFAESNYLAHLSFVRTSVKT</sequence>
<dbReference type="SUPFAM" id="SSF81383">
    <property type="entry name" value="F-box domain"/>
    <property type="match status" value="1"/>
</dbReference>
<dbReference type="GO" id="GO:0005634">
    <property type="term" value="C:nucleus"/>
    <property type="evidence" value="ECO:0007669"/>
    <property type="project" value="TreeGrafter"/>
</dbReference>
<evidence type="ECO:0000259" key="8">
    <source>
        <dbReference type="PROSITE" id="PS51192"/>
    </source>
</evidence>
<evidence type="ECO:0000256" key="2">
    <source>
        <dbReference type="ARBA" id="ARBA00022741"/>
    </source>
</evidence>
<dbReference type="GO" id="GO:0005524">
    <property type="term" value="F:ATP binding"/>
    <property type="evidence" value="ECO:0007669"/>
    <property type="project" value="UniProtKB-KW"/>
</dbReference>
<dbReference type="InterPro" id="IPR017907">
    <property type="entry name" value="Znf_RING_CS"/>
</dbReference>
<dbReference type="PANTHER" id="PTHR45626">
    <property type="entry name" value="TRANSCRIPTION TERMINATION FACTOR 2-RELATED"/>
    <property type="match status" value="1"/>
</dbReference>
<feature type="domain" description="Helicase ATP-binding" evidence="8">
    <location>
        <begin position="723"/>
        <end position="888"/>
    </location>
</feature>
<protein>
    <submittedName>
        <fullName evidence="10">F-box protein</fullName>
    </submittedName>
</protein>
<dbReference type="GO" id="GO:0008270">
    <property type="term" value="F:zinc ion binding"/>
    <property type="evidence" value="ECO:0007669"/>
    <property type="project" value="UniProtKB-KW"/>
</dbReference>
<evidence type="ECO:0000313" key="10">
    <source>
        <dbReference type="EMBL" id="PKU76400.1"/>
    </source>
</evidence>